<dbReference type="AlphaFoldDB" id="A0A7J4IXQ6"/>
<proteinExistence type="predicted"/>
<gene>
    <name evidence="1" type="ORF">HA254_06790</name>
</gene>
<reference evidence="2" key="1">
    <citation type="journal article" date="2020" name="bioRxiv">
        <title>A rank-normalized archaeal taxonomy based on genome phylogeny resolves widespread incomplete and uneven classifications.</title>
        <authorList>
            <person name="Rinke C."/>
            <person name="Chuvochina M."/>
            <person name="Mussig A.J."/>
            <person name="Chaumeil P.-A."/>
            <person name="Waite D.W."/>
            <person name="Whitman W.B."/>
            <person name="Parks D.H."/>
            <person name="Hugenholtz P."/>
        </authorList>
    </citation>
    <scope>NUCLEOTIDE SEQUENCE [LARGE SCALE GENOMIC DNA]</scope>
</reference>
<accession>A0A7J4IXQ6</accession>
<comment type="caution">
    <text evidence="1">The sequence shown here is derived from an EMBL/GenBank/DDBJ whole genome shotgun (WGS) entry which is preliminary data.</text>
</comment>
<organism evidence="1 2">
    <name type="scientific">Candidatus Iainarchaeum sp</name>
    <dbReference type="NCBI Taxonomy" id="3101447"/>
    <lineage>
        <taxon>Archaea</taxon>
        <taxon>Candidatus Iainarchaeota</taxon>
        <taxon>Candidatus Iainarchaeia</taxon>
        <taxon>Candidatus Iainarchaeales</taxon>
        <taxon>Candidatus Iainarchaeaceae</taxon>
        <taxon>Candidatus Iainarchaeum</taxon>
    </lineage>
</organism>
<evidence type="ECO:0000313" key="2">
    <source>
        <dbReference type="Proteomes" id="UP000565078"/>
    </source>
</evidence>
<dbReference type="Proteomes" id="UP000565078">
    <property type="component" value="Unassembled WGS sequence"/>
</dbReference>
<sequence length="65" mass="7452">MAITTLERVYEDVQAIKQQLRKLTLLVEEDFELSESAKKELAAARKEPLSSYIDHKAILKEFSKG</sequence>
<dbReference type="EMBL" id="DUGC01000109">
    <property type="protein sequence ID" value="HIH10341.1"/>
    <property type="molecule type" value="Genomic_DNA"/>
</dbReference>
<name>A0A7J4IXQ6_9ARCH</name>
<evidence type="ECO:0000313" key="1">
    <source>
        <dbReference type="EMBL" id="HIH10341.1"/>
    </source>
</evidence>
<protein>
    <submittedName>
        <fullName evidence="1">Uncharacterized protein</fullName>
    </submittedName>
</protein>